<dbReference type="EMBL" id="BTGU01000024">
    <property type="protein sequence ID" value="GMN47130.1"/>
    <property type="molecule type" value="Genomic_DNA"/>
</dbReference>
<reference evidence="2" key="1">
    <citation type="submission" date="2023-07" db="EMBL/GenBank/DDBJ databases">
        <title>draft genome sequence of fig (Ficus carica).</title>
        <authorList>
            <person name="Takahashi T."/>
            <person name="Nishimura K."/>
        </authorList>
    </citation>
    <scope>NUCLEOTIDE SEQUENCE</scope>
</reference>
<feature type="region of interest" description="Disordered" evidence="1">
    <location>
        <begin position="69"/>
        <end position="186"/>
    </location>
</feature>
<keyword evidence="3" id="KW-1185">Reference proteome</keyword>
<dbReference type="AlphaFoldDB" id="A0AA88A8P3"/>
<evidence type="ECO:0000313" key="3">
    <source>
        <dbReference type="Proteomes" id="UP001187192"/>
    </source>
</evidence>
<protein>
    <submittedName>
        <fullName evidence="2">Uncharacterized protein</fullName>
    </submittedName>
</protein>
<evidence type="ECO:0000313" key="2">
    <source>
        <dbReference type="EMBL" id="GMN47130.1"/>
    </source>
</evidence>
<feature type="compositionally biased region" description="Basic and acidic residues" evidence="1">
    <location>
        <begin position="1"/>
        <end position="11"/>
    </location>
</feature>
<dbReference type="Proteomes" id="UP001187192">
    <property type="component" value="Unassembled WGS sequence"/>
</dbReference>
<organism evidence="2 3">
    <name type="scientific">Ficus carica</name>
    <name type="common">Common fig</name>
    <dbReference type="NCBI Taxonomy" id="3494"/>
    <lineage>
        <taxon>Eukaryota</taxon>
        <taxon>Viridiplantae</taxon>
        <taxon>Streptophyta</taxon>
        <taxon>Embryophyta</taxon>
        <taxon>Tracheophyta</taxon>
        <taxon>Spermatophyta</taxon>
        <taxon>Magnoliopsida</taxon>
        <taxon>eudicotyledons</taxon>
        <taxon>Gunneridae</taxon>
        <taxon>Pentapetalae</taxon>
        <taxon>rosids</taxon>
        <taxon>fabids</taxon>
        <taxon>Rosales</taxon>
        <taxon>Moraceae</taxon>
        <taxon>Ficeae</taxon>
        <taxon>Ficus</taxon>
    </lineage>
</organism>
<sequence length="186" mass="20016">MTKAARNRDSGCDGSRAWQGTRGGGAPSLQRDSVEQAQISADEDVLCGREPEWQGSAVLSARWEVYKERAGRPGREQGGAYGNPKPPLSHQPRFERGGGGDSLPSDIGKRGFAIVGSREGGDSSRQGRGTCRAERRRARGRWRPWIATPPFSSSHRPAKPTPPTSITSVATVRVIDISSGRPAQRA</sequence>
<name>A0AA88A8P3_FICCA</name>
<gene>
    <name evidence="2" type="ORF">TIFTF001_016307</name>
</gene>
<proteinExistence type="predicted"/>
<comment type="caution">
    <text evidence="2">The sequence shown here is derived from an EMBL/GenBank/DDBJ whole genome shotgun (WGS) entry which is preliminary data.</text>
</comment>
<accession>A0AA88A8P3</accession>
<feature type="region of interest" description="Disordered" evidence="1">
    <location>
        <begin position="1"/>
        <end position="45"/>
    </location>
</feature>
<evidence type="ECO:0000256" key="1">
    <source>
        <dbReference type="SAM" id="MobiDB-lite"/>
    </source>
</evidence>